<keyword evidence="4" id="KW-0762">Sugar transport</keyword>
<dbReference type="EMBL" id="CH981526">
    <property type="protein sequence ID" value="EDK44842.1"/>
    <property type="molecule type" value="Genomic_DNA"/>
</dbReference>
<dbReference type="GO" id="GO:0005789">
    <property type="term" value="C:endoplasmic reticulum membrane"/>
    <property type="evidence" value="ECO:0007669"/>
    <property type="project" value="UniProtKB-SubCell"/>
</dbReference>
<accession>A5E084</accession>
<evidence type="ECO:0000256" key="2">
    <source>
        <dbReference type="ARBA" id="ARBA00010694"/>
    </source>
</evidence>
<feature type="transmembrane region" description="Helical" evidence="10">
    <location>
        <begin position="173"/>
        <end position="190"/>
    </location>
</feature>
<feature type="transmembrane region" description="Helical" evidence="10">
    <location>
        <begin position="41"/>
        <end position="63"/>
    </location>
</feature>
<dbReference type="InParanoid" id="A5E084"/>
<dbReference type="HOGENOM" id="CLU_036019_0_2_1"/>
<dbReference type="GO" id="GO:0005460">
    <property type="term" value="F:UDP-glucose transmembrane transporter activity"/>
    <property type="evidence" value="ECO:0007669"/>
    <property type="project" value="TreeGrafter"/>
</dbReference>
<organism evidence="11 12">
    <name type="scientific">Lodderomyces elongisporus (strain ATCC 11503 / CBS 2605 / JCM 1781 / NBRC 1676 / NRRL YB-4239)</name>
    <name type="common">Yeast</name>
    <name type="synonym">Saccharomyces elongisporus</name>
    <dbReference type="NCBI Taxonomy" id="379508"/>
    <lineage>
        <taxon>Eukaryota</taxon>
        <taxon>Fungi</taxon>
        <taxon>Dikarya</taxon>
        <taxon>Ascomycota</taxon>
        <taxon>Saccharomycotina</taxon>
        <taxon>Pichiomycetes</taxon>
        <taxon>Debaryomycetaceae</taxon>
        <taxon>Candida/Lodderomyces clade</taxon>
        <taxon>Lodderomyces</taxon>
    </lineage>
</organism>
<dbReference type="eggNOG" id="KOG1581">
    <property type="taxonomic scope" value="Eukaryota"/>
</dbReference>
<keyword evidence="5 10" id="KW-0812">Transmembrane</keyword>
<sequence length="352" mass="39648">MNKSGLPLTLAICVLGLYSTFLTWSILQERINTKPYGDNEYFQAPLIINIVQALLASIVGFIYTRFTTPHTSPFDVFTKNGRHGLYVLRSLLLISFCSSLASPIGYKSLNHLDYLAYLLAKSCKLIPVMFVHFMLYQTRFPFYKYAVAGLVTLGVIMFTLAHSKETTKVNDGNTMLGMVYLVGSMLLDGLTNSTQDQMFKIPLKTKFTGAILMCTLNLCIFLMTLAYTVIFQYEEIAYTLEFSKKFPELFYDILLFAGCGAVGQVFIFIILEKFDSIVLITATVTRKMLSMILSVVLFGHHLNLNQWAGVGLVFGGIGYEALVKFQQKKVKDVEKDKTVKVKVNFRAKAKDE</sequence>
<comment type="subcellular location">
    <subcellularLocation>
        <location evidence="1">Endoplasmic reticulum membrane</location>
        <topology evidence="1">Multi-pass membrane protein</topology>
    </subcellularLocation>
</comment>
<dbReference type="OMA" id="CGAIGQV"/>
<feature type="transmembrane region" description="Helical" evidence="10">
    <location>
        <begin position="210"/>
        <end position="230"/>
    </location>
</feature>
<dbReference type="GO" id="GO:0000139">
    <property type="term" value="C:Golgi membrane"/>
    <property type="evidence" value="ECO:0007669"/>
    <property type="project" value="TreeGrafter"/>
</dbReference>
<gene>
    <name evidence="11" type="ORF">LELG_03021</name>
</gene>
<feature type="transmembrane region" description="Helical" evidence="10">
    <location>
        <begin position="142"/>
        <end position="161"/>
    </location>
</feature>
<dbReference type="InterPro" id="IPR037185">
    <property type="entry name" value="EmrE-like"/>
</dbReference>
<feature type="transmembrane region" description="Helical" evidence="10">
    <location>
        <begin position="84"/>
        <end position="102"/>
    </location>
</feature>
<dbReference type="AlphaFoldDB" id="A5E084"/>
<evidence type="ECO:0000256" key="4">
    <source>
        <dbReference type="ARBA" id="ARBA00022597"/>
    </source>
</evidence>
<proteinExistence type="inferred from homology"/>
<feature type="transmembrane region" description="Helical" evidence="10">
    <location>
        <begin position="278"/>
        <end position="298"/>
    </location>
</feature>
<dbReference type="STRING" id="379508.A5E084"/>
<evidence type="ECO:0000256" key="3">
    <source>
        <dbReference type="ARBA" id="ARBA00022448"/>
    </source>
</evidence>
<comment type="similarity">
    <text evidence="2">Belongs to the nucleotide-sugar transporter family. SLC35B subfamily.</text>
</comment>
<evidence type="ECO:0000256" key="1">
    <source>
        <dbReference type="ARBA" id="ARBA00004477"/>
    </source>
</evidence>
<evidence type="ECO:0000256" key="9">
    <source>
        <dbReference type="ARBA" id="ARBA00041103"/>
    </source>
</evidence>
<evidence type="ECO:0000313" key="11">
    <source>
        <dbReference type="EMBL" id="EDK44842.1"/>
    </source>
</evidence>
<dbReference type="PANTHER" id="PTHR10778:SF10">
    <property type="entry name" value="SOLUTE CARRIER FAMILY 35 MEMBER B1"/>
    <property type="match status" value="1"/>
</dbReference>
<dbReference type="InterPro" id="IPR013657">
    <property type="entry name" value="SCL35B1-4/HUT1"/>
</dbReference>
<keyword evidence="12" id="KW-1185">Reference proteome</keyword>
<feature type="transmembrane region" description="Helical" evidence="10">
    <location>
        <begin position="304"/>
        <end position="322"/>
    </location>
</feature>
<dbReference type="PANTHER" id="PTHR10778">
    <property type="entry name" value="SOLUTE CARRIER FAMILY 35 MEMBER B"/>
    <property type="match status" value="1"/>
</dbReference>
<reference evidence="11 12" key="1">
    <citation type="journal article" date="2009" name="Nature">
        <title>Evolution of pathogenicity and sexual reproduction in eight Candida genomes.</title>
        <authorList>
            <person name="Butler G."/>
            <person name="Rasmussen M.D."/>
            <person name="Lin M.F."/>
            <person name="Santos M.A."/>
            <person name="Sakthikumar S."/>
            <person name="Munro C.A."/>
            <person name="Rheinbay E."/>
            <person name="Grabherr M."/>
            <person name="Forche A."/>
            <person name="Reedy J.L."/>
            <person name="Agrafioti I."/>
            <person name="Arnaud M.B."/>
            <person name="Bates S."/>
            <person name="Brown A.J."/>
            <person name="Brunke S."/>
            <person name="Costanzo M.C."/>
            <person name="Fitzpatrick D.A."/>
            <person name="de Groot P.W."/>
            <person name="Harris D."/>
            <person name="Hoyer L.L."/>
            <person name="Hube B."/>
            <person name="Klis F.M."/>
            <person name="Kodira C."/>
            <person name="Lennard N."/>
            <person name="Logue M.E."/>
            <person name="Martin R."/>
            <person name="Neiman A.M."/>
            <person name="Nikolaou E."/>
            <person name="Quail M.A."/>
            <person name="Quinn J."/>
            <person name="Santos M.C."/>
            <person name="Schmitzberger F.F."/>
            <person name="Sherlock G."/>
            <person name="Shah P."/>
            <person name="Silverstein K.A."/>
            <person name="Skrzypek M.S."/>
            <person name="Soll D."/>
            <person name="Staggs R."/>
            <person name="Stansfield I."/>
            <person name="Stumpf M.P."/>
            <person name="Sudbery P.E."/>
            <person name="Srikantha T."/>
            <person name="Zeng Q."/>
            <person name="Berman J."/>
            <person name="Berriman M."/>
            <person name="Heitman J."/>
            <person name="Gow N.A."/>
            <person name="Lorenz M.C."/>
            <person name="Birren B.W."/>
            <person name="Kellis M."/>
            <person name="Cuomo C.A."/>
        </authorList>
    </citation>
    <scope>NUCLEOTIDE SEQUENCE [LARGE SCALE GENOMIC DNA]</scope>
    <source>
        <strain evidence="12">ATCC 11503 / BCRC 21390 / CBS 2605 / JCM 1781 / NBRC 1676 / NRRL YB-4239</strain>
    </source>
</reference>
<dbReference type="Proteomes" id="UP000001996">
    <property type="component" value="Unassembled WGS sequence"/>
</dbReference>
<name>A5E084_LODEL</name>
<dbReference type="GO" id="GO:0005459">
    <property type="term" value="F:UDP-galactose transmembrane transporter activity"/>
    <property type="evidence" value="ECO:0007669"/>
    <property type="project" value="EnsemblFungi"/>
</dbReference>
<dbReference type="Pfam" id="PF08449">
    <property type="entry name" value="UAA"/>
    <property type="match status" value="1"/>
</dbReference>
<protein>
    <recommendedName>
        <fullName evidence="9">UDP-galactose transporter homolog 1</fullName>
    </recommendedName>
</protein>
<dbReference type="Gene3D" id="1.10.3730.20">
    <property type="match status" value="1"/>
</dbReference>
<keyword evidence="3" id="KW-0813">Transport</keyword>
<keyword evidence="6" id="KW-0256">Endoplasmic reticulum</keyword>
<evidence type="ECO:0000313" key="12">
    <source>
        <dbReference type="Proteomes" id="UP000001996"/>
    </source>
</evidence>
<evidence type="ECO:0000256" key="10">
    <source>
        <dbReference type="SAM" id="Phobius"/>
    </source>
</evidence>
<dbReference type="FunCoup" id="A5E084">
    <property type="interactions" value="451"/>
</dbReference>
<dbReference type="KEGG" id="lel:PVL30_003850"/>
<keyword evidence="8 10" id="KW-0472">Membrane</keyword>
<dbReference type="SUPFAM" id="SSF103481">
    <property type="entry name" value="Multidrug resistance efflux transporter EmrE"/>
    <property type="match status" value="1"/>
</dbReference>
<evidence type="ECO:0000256" key="7">
    <source>
        <dbReference type="ARBA" id="ARBA00022989"/>
    </source>
</evidence>
<dbReference type="VEuPathDB" id="FungiDB:LELG_03021"/>
<evidence type="ECO:0000256" key="6">
    <source>
        <dbReference type="ARBA" id="ARBA00022824"/>
    </source>
</evidence>
<feature type="transmembrane region" description="Helical" evidence="10">
    <location>
        <begin position="250"/>
        <end position="271"/>
    </location>
</feature>
<evidence type="ECO:0000256" key="8">
    <source>
        <dbReference type="ARBA" id="ARBA00023136"/>
    </source>
</evidence>
<dbReference type="OrthoDB" id="1601at2759"/>
<dbReference type="GO" id="GO:0120112">
    <property type="term" value="P:UDP-glucose transmembrane transport into endoplasmic reticulum"/>
    <property type="evidence" value="ECO:0007669"/>
    <property type="project" value="EnsemblFungi"/>
</dbReference>
<dbReference type="GeneID" id="5233350"/>
<evidence type="ECO:0000256" key="5">
    <source>
        <dbReference type="ARBA" id="ARBA00022692"/>
    </source>
</evidence>
<keyword evidence="7 10" id="KW-1133">Transmembrane helix</keyword>
<feature type="transmembrane region" description="Helical" evidence="10">
    <location>
        <begin position="114"/>
        <end position="135"/>
    </location>
</feature>